<name>A0ABW3VXQ6_9ACTN</name>
<keyword evidence="1" id="KW-0479">Metal-binding</keyword>
<comment type="caution">
    <text evidence="1">Lacks conserved residue(s) required for the propagation of feature annotation.</text>
</comment>
<dbReference type="HAMAP" id="MF_00336">
    <property type="entry name" value="BioD"/>
    <property type="match status" value="1"/>
</dbReference>
<organism evidence="2 3">
    <name type="scientific">Nocardioides ginsengisoli</name>
    <dbReference type="NCBI Taxonomy" id="363868"/>
    <lineage>
        <taxon>Bacteria</taxon>
        <taxon>Bacillati</taxon>
        <taxon>Actinomycetota</taxon>
        <taxon>Actinomycetes</taxon>
        <taxon>Propionibacteriales</taxon>
        <taxon>Nocardioidaceae</taxon>
        <taxon>Nocardioides</taxon>
    </lineage>
</organism>
<feature type="binding site" evidence="1">
    <location>
        <position position="17"/>
    </location>
    <ligand>
        <name>Mg(2+)</name>
        <dbReference type="ChEBI" id="CHEBI:18420"/>
    </ligand>
</feature>
<comment type="subunit">
    <text evidence="1">Homodimer.</text>
</comment>
<keyword evidence="1 2" id="KW-0436">Ligase</keyword>
<dbReference type="SUPFAM" id="SSF52540">
    <property type="entry name" value="P-loop containing nucleoside triphosphate hydrolases"/>
    <property type="match status" value="1"/>
</dbReference>
<dbReference type="CDD" id="cd03109">
    <property type="entry name" value="DTBS"/>
    <property type="match status" value="1"/>
</dbReference>
<reference evidence="3" key="1">
    <citation type="journal article" date="2019" name="Int. J. Syst. Evol. Microbiol.">
        <title>The Global Catalogue of Microorganisms (GCM) 10K type strain sequencing project: providing services to taxonomists for standard genome sequencing and annotation.</title>
        <authorList>
            <consortium name="The Broad Institute Genomics Platform"/>
            <consortium name="The Broad Institute Genome Sequencing Center for Infectious Disease"/>
            <person name="Wu L."/>
            <person name="Ma J."/>
        </authorList>
    </citation>
    <scope>NUCLEOTIDE SEQUENCE [LARGE SCALE GENOMIC DNA]</scope>
    <source>
        <strain evidence="3">CCUG 52478</strain>
    </source>
</reference>
<evidence type="ECO:0000313" key="3">
    <source>
        <dbReference type="Proteomes" id="UP001597229"/>
    </source>
</evidence>
<dbReference type="NCBIfam" id="TIGR00347">
    <property type="entry name" value="bioD"/>
    <property type="match status" value="1"/>
</dbReference>
<feature type="binding site" evidence="1">
    <location>
        <begin position="204"/>
        <end position="206"/>
    </location>
    <ligand>
        <name>ATP</name>
        <dbReference type="ChEBI" id="CHEBI:30616"/>
    </ligand>
</feature>
<evidence type="ECO:0000313" key="2">
    <source>
        <dbReference type="EMBL" id="MFD1247569.1"/>
    </source>
</evidence>
<keyword evidence="1" id="KW-0963">Cytoplasm</keyword>
<feature type="binding site" evidence="1">
    <location>
        <begin position="13"/>
        <end position="18"/>
    </location>
    <ligand>
        <name>ATP</name>
        <dbReference type="ChEBI" id="CHEBI:30616"/>
    </ligand>
</feature>
<comment type="catalytic activity">
    <reaction evidence="1">
        <text>(7R,8S)-7,8-diammoniononanoate + CO2 + ATP = (4R,5S)-dethiobiotin + ADP + phosphate + 3 H(+)</text>
        <dbReference type="Rhea" id="RHEA:15805"/>
        <dbReference type="ChEBI" id="CHEBI:15378"/>
        <dbReference type="ChEBI" id="CHEBI:16526"/>
        <dbReference type="ChEBI" id="CHEBI:30616"/>
        <dbReference type="ChEBI" id="CHEBI:43474"/>
        <dbReference type="ChEBI" id="CHEBI:149469"/>
        <dbReference type="ChEBI" id="CHEBI:149473"/>
        <dbReference type="ChEBI" id="CHEBI:456216"/>
        <dbReference type="EC" id="6.3.3.3"/>
    </reaction>
</comment>
<comment type="cofactor">
    <cofactor evidence="1">
        <name>Mg(2+)</name>
        <dbReference type="ChEBI" id="CHEBI:18420"/>
    </cofactor>
</comment>
<feature type="binding site" evidence="1">
    <location>
        <position position="113"/>
    </location>
    <ligand>
        <name>Mg(2+)</name>
        <dbReference type="ChEBI" id="CHEBI:18420"/>
    </ligand>
</feature>
<dbReference type="Pfam" id="PF13500">
    <property type="entry name" value="AAA_26"/>
    <property type="match status" value="1"/>
</dbReference>
<keyword evidence="1" id="KW-0067">ATP-binding</keyword>
<feature type="binding site" evidence="1">
    <location>
        <begin position="113"/>
        <end position="116"/>
    </location>
    <ligand>
        <name>ATP</name>
        <dbReference type="ChEBI" id="CHEBI:30616"/>
    </ligand>
</feature>
<dbReference type="PANTHER" id="PTHR43210">
    <property type="entry name" value="DETHIOBIOTIN SYNTHETASE"/>
    <property type="match status" value="1"/>
</dbReference>
<dbReference type="EMBL" id="JBHTLX010000008">
    <property type="protein sequence ID" value="MFD1247569.1"/>
    <property type="molecule type" value="Genomic_DNA"/>
</dbReference>
<dbReference type="RefSeq" id="WP_367920828.1">
    <property type="nucleotide sequence ID" value="NZ_BAABAC010000037.1"/>
</dbReference>
<dbReference type="PANTHER" id="PTHR43210:SF5">
    <property type="entry name" value="DETHIOBIOTIN SYNTHETASE"/>
    <property type="match status" value="1"/>
</dbReference>
<dbReference type="PIRSF" id="PIRSF006755">
    <property type="entry name" value="DTB_synth"/>
    <property type="match status" value="1"/>
</dbReference>
<feature type="binding site" evidence="1">
    <location>
        <position position="53"/>
    </location>
    <ligand>
        <name>ATP</name>
        <dbReference type="ChEBI" id="CHEBI:30616"/>
    </ligand>
</feature>
<feature type="binding site" evidence="1">
    <location>
        <position position="42"/>
    </location>
    <ligand>
        <name>substrate</name>
    </ligand>
</feature>
<gene>
    <name evidence="1 2" type="primary">bioD</name>
    <name evidence="2" type="ORF">ACFQ3F_07200</name>
</gene>
<dbReference type="GO" id="GO:0004141">
    <property type="term" value="F:dethiobiotin synthase activity"/>
    <property type="evidence" value="ECO:0007669"/>
    <property type="project" value="UniProtKB-EC"/>
</dbReference>
<comment type="subcellular location">
    <subcellularLocation>
        <location evidence="1">Cytoplasm</location>
    </subcellularLocation>
</comment>
<comment type="caution">
    <text evidence="2">The sequence shown here is derived from an EMBL/GenBank/DDBJ whole genome shotgun (WGS) entry which is preliminary data.</text>
</comment>
<proteinExistence type="inferred from homology"/>
<dbReference type="Proteomes" id="UP001597229">
    <property type="component" value="Unassembled WGS sequence"/>
</dbReference>
<keyword evidence="1" id="KW-0460">Magnesium</keyword>
<keyword evidence="1" id="KW-0093">Biotin biosynthesis</keyword>
<comment type="function">
    <text evidence="1">Catalyzes a mechanistically unusual reaction, the ATP-dependent insertion of CO2 between the N7 and N8 nitrogen atoms of 7,8-diaminopelargonic acid (DAPA, also called 7,8-diammoniononanoate) to form a ureido ring.</text>
</comment>
<protein>
    <recommendedName>
        <fullName evidence="1">ATP-dependent dethiobiotin synthetase BioD</fullName>
        <ecNumber evidence="1">6.3.3.3</ecNumber>
    </recommendedName>
    <alternativeName>
        <fullName evidence="1">DTB synthetase</fullName>
        <shortName evidence="1">DTBS</shortName>
    </alternativeName>
    <alternativeName>
        <fullName evidence="1">Dethiobiotin synthase</fullName>
    </alternativeName>
</protein>
<accession>A0ABW3VXQ6</accession>
<keyword evidence="1" id="KW-0547">Nucleotide-binding</keyword>
<evidence type="ECO:0000256" key="1">
    <source>
        <dbReference type="HAMAP-Rule" id="MF_00336"/>
    </source>
</evidence>
<comment type="similarity">
    <text evidence="1">Belongs to the dethiobiotin synthetase family.</text>
</comment>
<comment type="pathway">
    <text evidence="1">Cofactor biosynthesis; biotin biosynthesis; biotin from 7,8-diaminononanoate: step 1/2.</text>
</comment>
<dbReference type="InterPro" id="IPR027417">
    <property type="entry name" value="P-loop_NTPase"/>
</dbReference>
<feature type="active site" evidence="1">
    <location>
        <position position="38"/>
    </location>
</feature>
<dbReference type="Gene3D" id="3.40.50.300">
    <property type="entry name" value="P-loop containing nucleotide triphosphate hydrolases"/>
    <property type="match status" value="1"/>
</dbReference>
<feature type="binding site" evidence="1">
    <location>
        <position position="53"/>
    </location>
    <ligand>
        <name>Mg(2+)</name>
        <dbReference type="ChEBI" id="CHEBI:18420"/>
    </ligand>
</feature>
<dbReference type="EC" id="6.3.3.3" evidence="1"/>
<keyword evidence="3" id="KW-1185">Reference proteome</keyword>
<dbReference type="InterPro" id="IPR004472">
    <property type="entry name" value="DTB_synth_BioD"/>
</dbReference>
<sequence length="224" mass="22363">MTRLVVVTGTDTGVGKTIATAALAARAAGQGERVLVVKPVQTGIGGADPDPHDIDTVAALTGVDTLELAALDEPLAPDTAARRAGATLPTVADHAARVRALADAGSHDAVIVEGAGGLLVRLDLDGGTLLDLAELIGAEVVIVARAGLGTLNHTELTVAALRARGIEPAGVVIGAWPCSPGVAASCNRDDLPRHTGVPLLAVIPEGAGSLLPDAFVEAAPSWFA</sequence>